<feature type="non-terminal residue" evidence="3">
    <location>
        <position position="1"/>
    </location>
</feature>
<evidence type="ECO:0000313" key="3">
    <source>
        <dbReference type="EMBL" id="JAT39198.1"/>
    </source>
</evidence>
<proteinExistence type="predicted"/>
<organism evidence="3">
    <name type="scientific">Graphocephala atropunctata</name>
    <dbReference type="NCBI Taxonomy" id="36148"/>
    <lineage>
        <taxon>Eukaryota</taxon>
        <taxon>Metazoa</taxon>
        <taxon>Ecdysozoa</taxon>
        <taxon>Arthropoda</taxon>
        <taxon>Hexapoda</taxon>
        <taxon>Insecta</taxon>
        <taxon>Pterygota</taxon>
        <taxon>Neoptera</taxon>
        <taxon>Paraneoptera</taxon>
        <taxon>Hemiptera</taxon>
        <taxon>Auchenorrhyncha</taxon>
        <taxon>Membracoidea</taxon>
        <taxon>Cicadellidae</taxon>
        <taxon>Cicadellinae</taxon>
        <taxon>Cicadellini</taxon>
        <taxon>Graphocephala</taxon>
    </lineage>
</organism>
<gene>
    <name evidence="3" type="ORF">g.2851</name>
</gene>
<keyword evidence="2" id="KW-0812">Transmembrane</keyword>
<dbReference type="AlphaFoldDB" id="A0A1B6MTF8"/>
<evidence type="ECO:0000256" key="1">
    <source>
        <dbReference type="SAM" id="MobiDB-lite"/>
    </source>
</evidence>
<evidence type="ECO:0000256" key="2">
    <source>
        <dbReference type="SAM" id="Phobius"/>
    </source>
</evidence>
<sequence>TSRYVTLSGDSFHPDRKSAEHGQCQTLIKRLPETLHGAQRDYHGLDWIMSFLVYATLFTTTICFHIVLTRPGEYTQYRPTTAQEEKQSQRKEVKPKPPGGAFIPNQEEYERLIRENGFILAVLMKLFELVCIMLSAPFRSVFRVFQFLFVVLKLAEETLRQMNQRRTKIS</sequence>
<dbReference type="EMBL" id="GEBQ01000779">
    <property type="protein sequence ID" value="JAT39198.1"/>
    <property type="molecule type" value="Transcribed_RNA"/>
</dbReference>
<feature type="transmembrane region" description="Helical" evidence="2">
    <location>
        <begin position="117"/>
        <end position="135"/>
    </location>
</feature>
<keyword evidence="2" id="KW-0472">Membrane</keyword>
<feature type="region of interest" description="Disordered" evidence="1">
    <location>
        <begin position="78"/>
        <end position="100"/>
    </location>
</feature>
<reference evidence="3" key="1">
    <citation type="submission" date="2015-11" db="EMBL/GenBank/DDBJ databases">
        <title>De novo transcriptome assembly of four potential Pierce s Disease insect vectors from Arizona vineyards.</title>
        <authorList>
            <person name="Tassone E.E."/>
        </authorList>
    </citation>
    <scope>NUCLEOTIDE SEQUENCE</scope>
</reference>
<feature type="transmembrane region" description="Helical" evidence="2">
    <location>
        <begin position="47"/>
        <end position="68"/>
    </location>
</feature>
<keyword evidence="2" id="KW-1133">Transmembrane helix</keyword>
<accession>A0A1B6MTF8</accession>
<name>A0A1B6MTF8_9HEMI</name>
<feature type="compositionally biased region" description="Basic and acidic residues" evidence="1">
    <location>
        <begin position="83"/>
        <end position="95"/>
    </location>
</feature>
<protein>
    <submittedName>
        <fullName evidence="3">Uncharacterized protein</fullName>
    </submittedName>
</protein>